<keyword evidence="10 18" id="KW-0378">Hydrolase</keyword>
<evidence type="ECO:0000256" key="18">
    <source>
        <dbReference type="RuleBase" id="RU366025"/>
    </source>
</evidence>
<evidence type="ECO:0000256" key="3">
    <source>
        <dbReference type="ARBA" id="ARBA00004496"/>
    </source>
</evidence>
<dbReference type="InterPro" id="IPR018200">
    <property type="entry name" value="USP_CS"/>
</dbReference>
<keyword evidence="14" id="KW-0539">Nucleus</keyword>
<feature type="region of interest" description="Disordered" evidence="19">
    <location>
        <begin position="211"/>
        <end position="234"/>
    </location>
</feature>
<evidence type="ECO:0000313" key="22">
    <source>
        <dbReference type="Ensembl" id="ENSSORP00005029308.1"/>
    </source>
</evidence>
<dbReference type="PROSITE" id="PS51283">
    <property type="entry name" value="DUSP"/>
    <property type="match status" value="1"/>
</dbReference>
<keyword evidence="8" id="KW-0677">Repeat</keyword>
<evidence type="ECO:0000256" key="4">
    <source>
        <dbReference type="ARBA" id="ARBA00022490"/>
    </source>
</evidence>
<dbReference type="Ensembl" id="ENSSORT00005030141.1">
    <property type="protein sequence ID" value="ENSSORP00005029308.1"/>
    <property type="gene ID" value="ENSSORG00005009149.1"/>
</dbReference>
<keyword evidence="11 18" id="KW-0788">Thiol protease</keyword>
<evidence type="ECO:0000256" key="9">
    <source>
        <dbReference type="ARBA" id="ARBA00022786"/>
    </source>
</evidence>
<dbReference type="GO" id="GO:0005634">
    <property type="term" value="C:nucleus"/>
    <property type="evidence" value="ECO:0007669"/>
    <property type="project" value="UniProtKB-SubCell"/>
</dbReference>
<dbReference type="PANTHER" id="PTHR21646">
    <property type="entry name" value="UBIQUITIN CARBOXYL-TERMINAL HYDROLASE"/>
    <property type="match status" value="1"/>
</dbReference>
<feature type="region of interest" description="Disordered" evidence="19">
    <location>
        <begin position="584"/>
        <end position="622"/>
    </location>
</feature>
<dbReference type="AlphaFoldDB" id="A0A673AKW7"/>
<feature type="region of interest" description="Disordered" evidence="19">
    <location>
        <begin position="852"/>
        <end position="879"/>
    </location>
</feature>
<feature type="domain" description="DUSP" evidence="21">
    <location>
        <begin position="1"/>
        <end position="95"/>
    </location>
</feature>
<dbReference type="InterPro" id="IPR038765">
    <property type="entry name" value="Papain-like_cys_pep_sf"/>
</dbReference>
<comment type="similarity">
    <text evidence="15">Belongs to the peptidase C19 family. USP4 subfamily.</text>
</comment>
<feature type="compositionally biased region" description="Acidic residues" evidence="19">
    <location>
        <begin position="604"/>
        <end position="614"/>
    </location>
</feature>
<evidence type="ECO:0000256" key="8">
    <source>
        <dbReference type="ARBA" id="ARBA00022737"/>
    </source>
</evidence>
<dbReference type="Proteomes" id="UP000472271">
    <property type="component" value="Chromosome 5"/>
</dbReference>
<comment type="subcellular location">
    <subcellularLocation>
        <location evidence="3">Cytoplasm</location>
    </subcellularLocation>
    <subcellularLocation>
        <location evidence="2">Nucleus</location>
    </subcellularLocation>
</comment>
<dbReference type="PANTHER" id="PTHR21646:SF45">
    <property type="entry name" value="UBIQUITIN CARBOXYL-TERMINAL HYDROLASE 4"/>
    <property type="match status" value="1"/>
</dbReference>
<keyword evidence="23" id="KW-1185">Reference proteome</keyword>
<name>A0A673AKW7_9TELE</name>
<keyword evidence="6 18" id="KW-0645">Protease</keyword>
<keyword evidence="7" id="KW-0479">Metal-binding</keyword>
<keyword evidence="12" id="KW-0862">Zinc</keyword>
<evidence type="ECO:0000256" key="7">
    <source>
        <dbReference type="ARBA" id="ARBA00022723"/>
    </source>
</evidence>
<evidence type="ECO:0000313" key="23">
    <source>
        <dbReference type="Proteomes" id="UP000472271"/>
    </source>
</evidence>
<dbReference type="PROSITE" id="PS00973">
    <property type="entry name" value="USP_2"/>
    <property type="match status" value="1"/>
</dbReference>
<dbReference type="Pfam" id="PF06337">
    <property type="entry name" value="DUSP"/>
    <property type="match status" value="1"/>
</dbReference>
<dbReference type="SUPFAM" id="SSF143791">
    <property type="entry name" value="DUSP-like"/>
    <property type="match status" value="1"/>
</dbReference>
<dbReference type="GO" id="GO:0004843">
    <property type="term" value="F:cysteine-type deubiquitinase activity"/>
    <property type="evidence" value="ECO:0007669"/>
    <property type="project" value="UniProtKB-UniRule"/>
</dbReference>
<evidence type="ECO:0000256" key="15">
    <source>
        <dbReference type="ARBA" id="ARBA00037971"/>
    </source>
</evidence>
<reference evidence="22" key="2">
    <citation type="submission" date="2025-08" db="UniProtKB">
        <authorList>
            <consortium name="Ensembl"/>
        </authorList>
    </citation>
    <scope>IDENTIFICATION</scope>
</reference>
<dbReference type="FunFam" id="3.90.70.10:FF:000013">
    <property type="entry name" value="ubiquitin carboxyl-terminal hydrolase 15 isoform X1"/>
    <property type="match status" value="1"/>
</dbReference>
<evidence type="ECO:0000256" key="5">
    <source>
        <dbReference type="ARBA" id="ARBA00022553"/>
    </source>
</evidence>
<comment type="catalytic activity">
    <reaction evidence="1 18">
        <text>Thiol-dependent hydrolysis of ester, thioester, amide, peptide and isopeptide bonds formed by the C-terminal Gly of ubiquitin (a 76-residue protein attached to proteins as an intracellular targeting signal).</text>
        <dbReference type="EC" id="3.4.19.12"/>
    </reaction>
</comment>
<feature type="domain" description="USP" evidence="20">
    <location>
        <begin position="266"/>
        <end position="851"/>
    </location>
</feature>
<evidence type="ECO:0000256" key="17">
    <source>
        <dbReference type="ARBA" id="ARBA00046862"/>
    </source>
</evidence>
<reference evidence="22" key="1">
    <citation type="submission" date="2019-06" db="EMBL/GenBank/DDBJ databases">
        <authorList>
            <consortium name="Wellcome Sanger Institute Data Sharing"/>
        </authorList>
    </citation>
    <scope>NUCLEOTIDE SEQUENCE [LARGE SCALE GENOMIC DNA]</scope>
</reference>
<dbReference type="SUPFAM" id="SSF54001">
    <property type="entry name" value="Cysteine proteinases"/>
    <property type="match status" value="1"/>
</dbReference>
<dbReference type="GO" id="GO:0005737">
    <property type="term" value="C:cytoplasm"/>
    <property type="evidence" value="ECO:0007669"/>
    <property type="project" value="UniProtKB-SubCell"/>
</dbReference>
<evidence type="ECO:0000256" key="1">
    <source>
        <dbReference type="ARBA" id="ARBA00000707"/>
    </source>
</evidence>
<comment type="subunit">
    <text evidence="17">Interacts with RB1 (both dephosphorylated and hypophosphorylated forms). Interacts with RBL1 and RBL2. Interacts with ADORA2A (via cytoplasmic C-terminus); the interaction is direct. Interacts with SART3; recruits USP4 to its substrate PRPF3.</text>
</comment>
<keyword evidence="13" id="KW-0832">Ubl conjugation</keyword>
<proteinExistence type="inferred from homology"/>
<dbReference type="Gene3D" id="3.30.2230.10">
    <property type="entry name" value="DUSP-like"/>
    <property type="match status" value="1"/>
</dbReference>
<gene>
    <name evidence="22" type="primary">usp4</name>
</gene>
<keyword evidence="9 18" id="KW-0833">Ubl conjugation pathway</keyword>
<sequence length="879" mass="99980">MKPNVLKYLIDSRWFKQWKKYVGFDSWDMYNVGEHSLYPGPIDNSGLFSDQETQTLKEHLIDELDYVLVPTEAWNKLVSWYGCLEGQRPIVRKVVEHGMFVKHCKVEVYLLELNLCENDNMDNVVTRHFSKADTIDTIEKEMRTLFDIPSEKETRLWNKYMSNTYEQLNKPDSTVQDAGLFQGQVRQGYLFQITSLIFLIFCHVTTPSRNFTTSPKLSSNSSASISSTVTNGDSSCSTGYALNNSTSSGNSSSYNYRESQSQPGLCGLSNLGNTCFMNSALQCLSNASPLTEYFLNDQYEAEINRENPLGMRGEIAEAYADLVKQMWLSRSSYVAPRTFKTQVGRFAPQFSGYQQQDSQELLAFLLDGLHEDLNRVKKKPYLALRDAEGRPDEIVAKEAWTNHRLRNDSIIVDIFHGLFKSTLVCPECSKVSVTFDPFCYLTLPLPMKKDRTMEVFLVRSDPQSRPTQVRFTDLCSALSRLCGILPENMVVADVYNHRFHKIYRRDDGLNQIMEKDDIFVYEVQEEDSEKMNLPVYFRERHSKHAGSSTSTMLFGQPLLITVPRHNLIADVLYDKILERIGASSSNGEEEAMDHQVSPEPENGQSEEEEEETSDLENGPKGEAGKLCSSPAKLFTFSIVNSYGTANISPLPCDGNVLKLNRKSHSTVAIDWDTDSKKQCYDEQEAEAYEKHESMLQPQKKKATVALRECIELFTTMETLGEHDPWYCPTCKKHQQATKKFDLWSLPRILVVHLKRFSYNRCWRDKLDTVVDFPIRDLNMSEFVCDPKAGPYTYDLIAVSNHYGGMGGGHYTAYGKNKVDGKWYYFDDSSVSSASEDQIVTKAAYVLFYQRRDGDAPSKPQPSASLGGAPEASDDHMDTN</sequence>
<comment type="function">
    <text evidence="16">Deubiquitinating enzyme that removes conjugated ubiquitin from target proteins. Deubiquitinates PDPK1. Deubiquitinates TRIM21. Deubiquitinates receptor ADORA2A which increases the amount of functional receptor at the cell surface. Deubiquitinates HAS2. Deubiquitinates RHEB in response to EGF signaling, promoting mTORC1 signaling. May regulate mRNA splicing through deubiquitination of the U4 spliceosomal protein PRPF3. This may prevent its recognition by the U5 component PRPF8 thereby destabilizing interactions within the U4/U6.U5 snRNP. May also play a role in the regulation of quality control in the ER.</text>
</comment>
<dbReference type="GO" id="GO:0006508">
    <property type="term" value="P:proteolysis"/>
    <property type="evidence" value="ECO:0007669"/>
    <property type="project" value="UniProtKB-KW"/>
</dbReference>
<organism evidence="22 23">
    <name type="scientific">Sphaeramia orbicularis</name>
    <name type="common">orbiculate cardinalfish</name>
    <dbReference type="NCBI Taxonomy" id="375764"/>
    <lineage>
        <taxon>Eukaryota</taxon>
        <taxon>Metazoa</taxon>
        <taxon>Chordata</taxon>
        <taxon>Craniata</taxon>
        <taxon>Vertebrata</taxon>
        <taxon>Euteleostomi</taxon>
        <taxon>Actinopterygii</taxon>
        <taxon>Neopterygii</taxon>
        <taxon>Teleostei</taxon>
        <taxon>Neoteleostei</taxon>
        <taxon>Acanthomorphata</taxon>
        <taxon>Gobiaria</taxon>
        <taxon>Kurtiformes</taxon>
        <taxon>Apogonoidei</taxon>
        <taxon>Apogonidae</taxon>
        <taxon>Apogoninae</taxon>
        <taxon>Sphaeramia</taxon>
    </lineage>
</organism>
<evidence type="ECO:0000256" key="19">
    <source>
        <dbReference type="SAM" id="MobiDB-lite"/>
    </source>
</evidence>
<dbReference type="GO" id="GO:0046872">
    <property type="term" value="F:metal ion binding"/>
    <property type="evidence" value="ECO:0007669"/>
    <property type="project" value="UniProtKB-KW"/>
</dbReference>
<dbReference type="InterPro" id="IPR050185">
    <property type="entry name" value="Ub_carboxyl-term_hydrolase"/>
</dbReference>
<dbReference type="Pfam" id="PF00443">
    <property type="entry name" value="UCH"/>
    <property type="match status" value="1"/>
</dbReference>
<dbReference type="SMART" id="SM00695">
    <property type="entry name" value="DUSP"/>
    <property type="match status" value="1"/>
</dbReference>
<dbReference type="Gene3D" id="3.90.70.10">
    <property type="entry name" value="Cysteine proteinases"/>
    <property type="match status" value="2"/>
</dbReference>
<dbReference type="InterPro" id="IPR001394">
    <property type="entry name" value="Peptidase_C19_UCH"/>
</dbReference>
<evidence type="ECO:0000256" key="13">
    <source>
        <dbReference type="ARBA" id="ARBA00022843"/>
    </source>
</evidence>
<dbReference type="FunFam" id="3.30.2230.10:FF:000003">
    <property type="entry name" value="ubiquitin carboxyl-terminal hydrolase 15 isoform X1"/>
    <property type="match status" value="1"/>
</dbReference>
<evidence type="ECO:0000256" key="11">
    <source>
        <dbReference type="ARBA" id="ARBA00022807"/>
    </source>
</evidence>
<dbReference type="PROSITE" id="PS00972">
    <property type="entry name" value="USP_1"/>
    <property type="match status" value="1"/>
</dbReference>
<evidence type="ECO:0000256" key="10">
    <source>
        <dbReference type="ARBA" id="ARBA00022801"/>
    </source>
</evidence>
<evidence type="ECO:0000256" key="12">
    <source>
        <dbReference type="ARBA" id="ARBA00022833"/>
    </source>
</evidence>
<evidence type="ECO:0000256" key="2">
    <source>
        <dbReference type="ARBA" id="ARBA00004123"/>
    </source>
</evidence>
<dbReference type="EC" id="3.4.19.12" evidence="18"/>
<dbReference type="InterPro" id="IPR028135">
    <property type="entry name" value="Ub_USP-typ"/>
</dbReference>
<keyword evidence="5" id="KW-0597">Phosphoprotein</keyword>
<dbReference type="PROSITE" id="PS50235">
    <property type="entry name" value="USP_3"/>
    <property type="match status" value="1"/>
</dbReference>
<evidence type="ECO:0000256" key="6">
    <source>
        <dbReference type="ARBA" id="ARBA00022670"/>
    </source>
</evidence>
<reference evidence="22" key="3">
    <citation type="submission" date="2025-09" db="UniProtKB">
        <authorList>
            <consortium name="Ensembl"/>
        </authorList>
    </citation>
    <scope>IDENTIFICATION</scope>
</reference>
<dbReference type="InterPro" id="IPR006615">
    <property type="entry name" value="Pept_C19_DUSP"/>
</dbReference>
<dbReference type="GO" id="GO:0016579">
    <property type="term" value="P:protein deubiquitination"/>
    <property type="evidence" value="ECO:0007669"/>
    <property type="project" value="InterPro"/>
</dbReference>
<dbReference type="Gene3D" id="3.10.20.90">
    <property type="entry name" value="Phosphatidylinositol 3-kinase Catalytic Subunit, Chain A, domain 1"/>
    <property type="match status" value="1"/>
</dbReference>
<feature type="compositionally biased region" description="Low complexity" evidence="19">
    <location>
        <begin position="212"/>
        <end position="230"/>
    </location>
</feature>
<evidence type="ECO:0000256" key="16">
    <source>
        <dbReference type="ARBA" id="ARBA00045453"/>
    </source>
</evidence>
<evidence type="ECO:0000259" key="20">
    <source>
        <dbReference type="PROSITE" id="PS50235"/>
    </source>
</evidence>
<evidence type="ECO:0000256" key="14">
    <source>
        <dbReference type="ARBA" id="ARBA00023242"/>
    </source>
</evidence>
<evidence type="ECO:0000259" key="21">
    <source>
        <dbReference type="PROSITE" id="PS51283"/>
    </source>
</evidence>
<dbReference type="InterPro" id="IPR028889">
    <property type="entry name" value="USP"/>
</dbReference>
<dbReference type="Pfam" id="PF14836">
    <property type="entry name" value="Ubiquitin_3"/>
    <property type="match status" value="1"/>
</dbReference>
<accession>A0A673AKW7</accession>
<keyword evidence="4" id="KW-0963">Cytoplasm</keyword>
<protein>
    <recommendedName>
        <fullName evidence="18">Ubiquitin carboxyl-terminal hydrolase</fullName>
        <ecNumber evidence="18">3.4.19.12</ecNumber>
    </recommendedName>
</protein>
<dbReference type="InterPro" id="IPR035927">
    <property type="entry name" value="DUSP-like_sf"/>
</dbReference>
<dbReference type="CDD" id="cd02674">
    <property type="entry name" value="Peptidase_C19R"/>
    <property type="match status" value="1"/>
</dbReference>